<evidence type="ECO:0000313" key="3">
    <source>
        <dbReference type="EMBL" id="CAL6018345.1"/>
    </source>
</evidence>
<name>A0ABP1IKV0_9EUKA</name>
<organism evidence="2 5">
    <name type="scientific">Hexamita inflata</name>
    <dbReference type="NCBI Taxonomy" id="28002"/>
    <lineage>
        <taxon>Eukaryota</taxon>
        <taxon>Metamonada</taxon>
        <taxon>Diplomonadida</taxon>
        <taxon>Hexamitidae</taxon>
        <taxon>Hexamitinae</taxon>
        <taxon>Hexamita</taxon>
    </lineage>
</organism>
<gene>
    <name evidence="2" type="ORF">HINF_LOCUS26422</name>
    <name evidence="3" type="ORF">HINF_LOCUS26424</name>
    <name evidence="4" type="ORF">HINF_LOCUS26426</name>
</gene>
<proteinExistence type="predicted"/>
<dbReference type="Proteomes" id="UP001642409">
    <property type="component" value="Unassembled WGS sequence"/>
</dbReference>
<reference evidence="2 5" key="1">
    <citation type="submission" date="2024-07" db="EMBL/GenBank/DDBJ databases">
        <authorList>
            <person name="Akdeniz Z."/>
        </authorList>
    </citation>
    <scope>NUCLEOTIDE SEQUENCE [LARGE SCALE GENOMIC DNA]</scope>
</reference>
<keyword evidence="1" id="KW-0472">Membrane</keyword>
<keyword evidence="1" id="KW-0812">Transmembrane</keyword>
<evidence type="ECO:0000256" key="1">
    <source>
        <dbReference type="SAM" id="Phobius"/>
    </source>
</evidence>
<dbReference type="EMBL" id="CAXDID020000080">
    <property type="protein sequence ID" value="CAL6018341.1"/>
    <property type="molecule type" value="Genomic_DNA"/>
</dbReference>
<evidence type="ECO:0000313" key="4">
    <source>
        <dbReference type="EMBL" id="CAL6018349.1"/>
    </source>
</evidence>
<dbReference type="EMBL" id="CAXDID020000080">
    <property type="protein sequence ID" value="CAL6018349.1"/>
    <property type="molecule type" value="Genomic_DNA"/>
</dbReference>
<dbReference type="EMBL" id="CAXDID020000080">
    <property type="protein sequence ID" value="CAL6018345.1"/>
    <property type="molecule type" value="Genomic_DNA"/>
</dbReference>
<accession>A0ABP1IKV0</accession>
<feature type="transmembrane region" description="Helical" evidence="1">
    <location>
        <begin position="122"/>
        <end position="144"/>
    </location>
</feature>
<keyword evidence="1" id="KW-1133">Transmembrane helix</keyword>
<evidence type="ECO:0000313" key="2">
    <source>
        <dbReference type="EMBL" id="CAL6018341.1"/>
    </source>
</evidence>
<feature type="transmembrane region" description="Helical" evidence="1">
    <location>
        <begin position="14"/>
        <end position="35"/>
    </location>
</feature>
<feature type="transmembrane region" description="Helical" evidence="1">
    <location>
        <begin position="91"/>
        <end position="116"/>
    </location>
</feature>
<evidence type="ECO:0000313" key="5">
    <source>
        <dbReference type="Proteomes" id="UP001642409"/>
    </source>
</evidence>
<keyword evidence="5" id="KW-1185">Reference proteome</keyword>
<sequence>MLEKQLHIQLSTEILLILSLISLLLFALTLLLFILGRQGCLFQNIFNVLDLLQAFNFLQEYLALGSVDEFTFIERLYDQNQVGLNLTNWRLWVVFNVNIYCIFQIIAKLLLILFRINIFPMASLLACLCFDFNSYIALAGLGSAGYCTRLTRRFACVL</sequence>
<comment type="caution">
    <text evidence="2">The sequence shown here is derived from an EMBL/GenBank/DDBJ whole genome shotgun (WGS) entry which is preliminary data.</text>
</comment>
<protein>
    <submittedName>
        <fullName evidence="2">Hypothetical_protein</fullName>
    </submittedName>
</protein>